<evidence type="ECO:0000256" key="3">
    <source>
        <dbReference type="ARBA" id="ARBA00023125"/>
    </source>
</evidence>
<reference evidence="4 5" key="1">
    <citation type="submission" date="2018-08" db="EMBL/GenBank/DDBJ databases">
        <title>Recombination of ecologically and evolutionarily significant loci maintains genetic cohesion in the Pseudomonas syringae species complex.</title>
        <authorList>
            <person name="Dillon M."/>
            <person name="Thakur S."/>
            <person name="Almeida R.N.D."/>
            <person name="Weir B.S."/>
            <person name="Guttman D.S."/>
        </authorList>
    </citation>
    <scope>NUCLEOTIDE SEQUENCE [LARGE SCALE GENOMIC DNA]</scope>
    <source>
        <strain evidence="4 5">ICMP 12341</strain>
    </source>
</reference>
<organism evidence="4 5">
    <name type="scientific">Pseudomonas syringae pv. coriandricola</name>
    <dbReference type="NCBI Taxonomy" id="264453"/>
    <lineage>
        <taxon>Bacteria</taxon>
        <taxon>Pseudomonadati</taxon>
        <taxon>Pseudomonadota</taxon>
        <taxon>Gammaproteobacteria</taxon>
        <taxon>Pseudomonadales</taxon>
        <taxon>Pseudomonadaceae</taxon>
        <taxon>Pseudomonas</taxon>
    </lineage>
</organism>
<dbReference type="AlphaFoldDB" id="A0A3M3JIA0"/>
<gene>
    <name evidence="4" type="ORF">ALQ65_04976</name>
</gene>
<dbReference type="Pfam" id="PF00216">
    <property type="entry name" value="Bac_DNA_binding"/>
    <property type="match status" value="1"/>
</dbReference>
<comment type="similarity">
    <text evidence="1">Belongs to the bacterial histone-like protein family.</text>
</comment>
<evidence type="ECO:0000256" key="1">
    <source>
        <dbReference type="ARBA" id="ARBA00010529"/>
    </source>
</evidence>
<accession>A0A3M3JIA0</accession>
<dbReference type="InterPro" id="IPR000119">
    <property type="entry name" value="Hist_DNA-bd"/>
</dbReference>
<proteinExistence type="inferred from homology"/>
<dbReference type="RefSeq" id="WP_183133553.1">
    <property type="nucleotide sequence ID" value="NZ_RBOV01000240.1"/>
</dbReference>
<dbReference type="Gene3D" id="4.10.520.10">
    <property type="entry name" value="IHF-like DNA-binding proteins"/>
    <property type="match status" value="1"/>
</dbReference>
<dbReference type="PRINTS" id="PR01727">
    <property type="entry name" value="DNABINDINGHU"/>
</dbReference>
<dbReference type="GO" id="GO:0030527">
    <property type="term" value="F:structural constituent of chromatin"/>
    <property type="evidence" value="ECO:0007669"/>
    <property type="project" value="InterPro"/>
</dbReference>
<protein>
    <submittedName>
        <fullName evidence="4">HU family DNA-binding protein</fullName>
    </submittedName>
</protein>
<dbReference type="EMBL" id="RBOV01000240">
    <property type="protein sequence ID" value="RMN10584.1"/>
    <property type="molecule type" value="Genomic_DNA"/>
</dbReference>
<evidence type="ECO:0000313" key="5">
    <source>
        <dbReference type="Proteomes" id="UP000271468"/>
    </source>
</evidence>
<comment type="subunit">
    <text evidence="2">Heterodimer of an alpha and a beta chain.</text>
</comment>
<dbReference type="GO" id="GO:0003677">
    <property type="term" value="F:DNA binding"/>
    <property type="evidence" value="ECO:0007669"/>
    <property type="project" value="UniProtKB-KW"/>
</dbReference>
<feature type="non-terminal residue" evidence="4">
    <location>
        <position position="1"/>
    </location>
</feature>
<name>A0A3M3JIA0_9PSED</name>
<comment type="caution">
    <text evidence="4">The sequence shown here is derived from an EMBL/GenBank/DDBJ whole genome shotgun (WGS) entry which is preliminary data.</text>
</comment>
<keyword evidence="3 4" id="KW-0238">DNA-binding</keyword>
<dbReference type="InterPro" id="IPR010992">
    <property type="entry name" value="IHF-like_DNA-bd_dom_sf"/>
</dbReference>
<sequence length="42" mass="4460">LKVAERPARTGRNPSTGAAIEIAAKKVIKFVPAKVLTDSINK</sequence>
<dbReference type="SUPFAM" id="SSF47729">
    <property type="entry name" value="IHF-like DNA-binding proteins"/>
    <property type="match status" value="1"/>
</dbReference>
<evidence type="ECO:0000313" key="4">
    <source>
        <dbReference type="EMBL" id="RMN10584.1"/>
    </source>
</evidence>
<evidence type="ECO:0000256" key="2">
    <source>
        <dbReference type="ARBA" id="ARBA00011870"/>
    </source>
</evidence>
<dbReference type="Proteomes" id="UP000271468">
    <property type="component" value="Unassembled WGS sequence"/>
</dbReference>